<feature type="compositionally biased region" description="Low complexity" evidence="9">
    <location>
        <begin position="16"/>
        <end position="29"/>
    </location>
</feature>
<comment type="subcellular location">
    <subcellularLocation>
        <location evidence="1">Nucleus</location>
    </subcellularLocation>
</comment>
<protein>
    <submittedName>
        <fullName evidence="10">Uncharacterized protein</fullName>
    </submittedName>
</protein>
<dbReference type="Proteomes" id="UP000485058">
    <property type="component" value="Unassembled WGS sequence"/>
</dbReference>
<dbReference type="GO" id="GO:0003690">
    <property type="term" value="F:double-stranded DNA binding"/>
    <property type="evidence" value="ECO:0007669"/>
    <property type="project" value="TreeGrafter"/>
</dbReference>
<feature type="non-terminal residue" evidence="10">
    <location>
        <position position="1"/>
    </location>
</feature>
<dbReference type="Pfam" id="PF06087">
    <property type="entry name" value="Tyr-DNA_phospho"/>
    <property type="match status" value="1"/>
</dbReference>
<evidence type="ECO:0000256" key="5">
    <source>
        <dbReference type="ARBA" id="ARBA00022801"/>
    </source>
</evidence>
<dbReference type="GO" id="GO:0003697">
    <property type="term" value="F:single-stranded DNA binding"/>
    <property type="evidence" value="ECO:0007669"/>
    <property type="project" value="TreeGrafter"/>
</dbReference>
<keyword evidence="5" id="KW-0378">Hydrolase</keyword>
<evidence type="ECO:0000256" key="1">
    <source>
        <dbReference type="ARBA" id="ARBA00004123"/>
    </source>
</evidence>
<dbReference type="GO" id="GO:0006281">
    <property type="term" value="P:DNA repair"/>
    <property type="evidence" value="ECO:0007669"/>
    <property type="project" value="UniProtKB-KW"/>
</dbReference>
<accession>A0A6A0AN61</accession>
<evidence type="ECO:0000313" key="10">
    <source>
        <dbReference type="EMBL" id="GFH33661.1"/>
    </source>
</evidence>
<keyword evidence="4" id="KW-0227">DNA damage</keyword>
<dbReference type="EMBL" id="BLLF01009244">
    <property type="protein sequence ID" value="GFH33661.1"/>
    <property type="molecule type" value="Genomic_DNA"/>
</dbReference>
<keyword evidence="7" id="KW-0234">DNA repair</keyword>
<dbReference type="PANTHER" id="PTHR12415:SF0">
    <property type="entry name" value="TYROSYL-DNA PHOSPHODIESTERASE 1"/>
    <property type="match status" value="1"/>
</dbReference>
<comment type="caution">
    <text evidence="10">The sequence shown here is derived from an EMBL/GenBank/DDBJ whole genome shotgun (WGS) entry which is preliminary data.</text>
</comment>
<feature type="region of interest" description="Disordered" evidence="9">
    <location>
        <begin position="1"/>
        <end position="37"/>
    </location>
</feature>
<feature type="non-terminal residue" evidence="10">
    <location>
        <position position="121"/>
    </location>
</feature>
<comment type="similarity">
    <text evidence="2">Belongs to the tyrosyl-DNA phosphodiesterase family.</text>
</comment>
<keyword evidence="3" id="KW-0540">Nuclease</keyword>
<dbReference type="GO" id="GO:0017005">
    <property type="term" value="F:3'-tyrosyl-DNA phosphodiesterase activity"/>
    <property type="evidence" value="ECO:0007669"/>
    <property type="project" value="TreeGrafter"/>
</dbReference>
<dbReference type="InterPro" id="IPR010347">
    <property type="entry name" value="Tdp1"/>
</dbReference>
<dbReference type="AlphaFoldDB" id="A0A6A0AN61"/>
<evidence type="ECO:0000256" key="2">
    <source>
        <dbReference type="ARBA" id="ARBA00010205"/>
    </source>
</evidence>
<dbReference type="Gene3D" id="3.30.870.10">
    <property type="entry name" value="Endonuclease Chain A"/>
    <property type="match status" value="1"/>
</dbReference>
<dbReference type="SUPFAM" id="SSF56024">
    <property type="entry name" value="Phospholipase D/nuclease"/>
    <property type="match status" value="1"/>
</dbReference>
<evidence type="ECO:0000256" key="9">
    <source>
        <dbReference type="SAM" id="MobiDB-lite"/>
    </source>
</evidence>
<evidence type="ECO:0000313" key="11">
    <source>
        <dbReference type="Proteomes" id="UP000485058"/>
    </source>
</evidence>
<keyword evidence="8" id="KW-0539">Nucleus</keyword>
<evidence type="ECO:0000256" key="4">
    <source>
        <dbReference type="ARBA" id="ARBA00022763"/>
    </source>
</evidence>
<dbReference type="GO" id="GO:0005634">
    <property type="term" value="C:nucleus"/>
    <property type="evidence" value="ECO:0007669"/>
    <property type="project" value="UniProtKB-SubCell"/>
</dbReference>
<dbReference type="PANTHER" id="PTHR12415">
    <property type="entry name" value="TYROSYL-DNA PHOSPHODIESTERASE 1"/>
    <property type="match status" value="1"/>
</dbReference>
<evidence type="ECO:0000256" key="7">
    <source>
        <dbReference type="ARBA" id="ARBA00023204"/>
    </source>
</evidence>
<gene>
    <name evidence="10" type="ORF">HaLaN_33063</name>
</gene>
<keyword evidence="6" id="KW-0269">Exonuclease</keyword>
<evidence type="ECO:0000256" key="3">
    <source>
        <dbReference type="ARBA" id="ARBA00022722"/>
    </source>
</evidence>
<sequence length="121" mass="12552">EPWFPPIVVPAAPVHSPSSANAASRPSTPEAAARSSGGVVLQCSSQGRLTPAWLLQEFGGPGIRQESGLGAWRQPPLPSSQAAQNKLHLVWPTVQEVRDSLEGWAAGGSIPGKAANIQSSL</sequence>
<name>A0A6A0AN61_HAELA</name>
<proteinExistence type="inferred from homology"/>
<evidence type="ECO:0000256" key="6">
    <source>
        <dbReference type="ARBA" id="ARBA00022839"/>
    </source>
</evidence>
<reference evidence="10 11" key="1">
    <citation type="submission" date="2020-02" db="EMBL/GenBank/DDBJ databases">
        <title>Draft genome sequence of Haematococcus lacustris strain NIES-144.</title>
        <authorList>
            <person name="Morimoto D."/>
            <person name="Nakagawa S."/>
            <person name="Yoshida T."/>
            <person name="Sawayama S."/>
        </authorList>
    </citation>
    <scope>NUCLEOTIDE SEQUENCE [LARGE SCALE GENOMIC DNA]</scope>
    <source>
        <strain evidence="10 11">NIES-144</strain>
    </source>
</reference>
<evidence type="ECO:0000256" key="8">
    <source>
        <dbReference type="ARBA" id="ARBA00023242"/>
    </source>
</evidence>
<organism evidence="10 11">
    <name type="scientific">Haematococcus lacustris</name>
    <name type="common">Green alga</name>
    <name type="synonym">Haematococcus pluvialis</name>
    <dbReference type="NCBI Taxonomy" id="44745"/>
    <lineage>
        <taxon>Eukaryota</taxon>
        <taxon>Viridiplantae</taxon>
        <taxon>Chlorophyta</taxon>
        <taxon>core chlorophytes</taxon>
        <taxon>Chlorophyceae</taxon>
        <taxon>CS clade</taxon>
        <taxon>Chlamydomonadales</taxon>
        <taxon>Haematococcaceae</taxon>
        <taxon>Haematococcus</taxon>
    </lineage>
</organism>
<dbReference type="GO" id="GO:0004527">
    <property type="term" value="F:exonuclease activity"/>
    <property type="evidence" value="ECO:0007669"/>
    <property type="project" value="UniProtKB-KW"/>
</dbReference>
<keyword evidence="11" id="KW-1185">Reference proteome</keyword>